<dbReference type="PANTHER" id="PTHR30029:SF2">
    <property type="entry name" value="STAGE V SPORULATION PROTEIN R"/>
    <property type="match status" value="1"/>
</dbReference>
<dbReference type="EMBL" id="CP001359">
    <property type="protein sequence ID" value="ACL66068.1"/>
    <property type="molecule type" value="Genomic_DNA"/>
</dbReference>
<dbReference type="KEGG" id="acp:A2cp1_2731"/>
<sequence length="499" mass="59746">MDKHTHLPSHLHDIRNRVEGYARAYGLDFFDTVFEVLGFDEINMVAAYGGFPNRYPHWRFGMDYERLSKGYEYGLSKIYEMVINNDPSYAYLLESNMDVDQKLVMAHVFGHVDFFKNNFMFRHTNRKMMDQMANHATRVRRYQDKLGVELVEDFIDRCLSIENLIDYQSPYVKRRPDRTGVEGEGAERQVAQGFKNEREYMREYINPREFMQEQQRKLDEEAARKKKFPERAERDVLLFLLEHAPLERWEHDVLSIIREEAYYFAPQGQTKIMNEGWATYWHSKIMTEKALDASEVIDYADHHSGTLATHPGQLNPYKLGVELWRDIEDRWNKGRFGKEYDECDSFVARKQWDKQLGVGRDKIFEVRKHYNDVTFIDEFLSLEFCVQQRLFTFGYNEKHQRWEIMEREFRKVKEKLLHMLTNFGQPEIAVEDGNWENRGELYLVHKHDGVDLKLDYARDTLRHVQSLWRRPVNLHTKVEGRGTIFRYDGKEHSDRRADL</sequence>
<dbReference type="InterPro" id="IPR056174">
    <property type="entry name" value="SpoVR_N"/>
</dbReference>
<dbReference type="Pfam" id="PF04293">
    <property type="entry name" value="SpoVR"/>
    <property type="match status" value="1"/>
</dbReference>
<dbReference type="Proteomes" id="UP000007089">
    <property type="component" value="Chromosome"/>
</dbReference>
<dbReference type="RefSeq" id="WP_012633831.1">
    <property type="nucleotide sequence ID" value="NC_011891.1"/>
</dbReference>
<dbReference type="InterPro" id="IPR007390">
    <property type="entry name" value="Spore_V_R"/>
</dbReference>
<evidence type="ECO:0000313" key="4">
    <source>
        <dbReference type="Proteomes" id="UP000007089"/>
    </source>
</evidence>
<protein>
    <submittedName>
        <fullName evidence="3">SpoVR family protein</fullName>
    </submittedName>
</protein>
<proteinExistence type="predicted"/>
<evidence type="ECO:0000259" key="2">
    <source>
        <dbReference type="Pfam" id="PF24755"/>
    </source>
</evidence>
<evidence type="ECO:0000313" key="3">
    <source>
        <dbReference type="EMBL" id="ACL66068.1"/>
    </source>
</evidence>
<reference evidence="3" key="1">
    <citation type="submission" date="2009-01" db="EMBL/GenBank/DDBJ databases">
        <title>Complete sequence of Anaeromyxobacter dehalogenans 2CP-1.</title>
        <authorList>
            <consortium name="US DOE Joint Genome Institute"/>
            <person name="Lucas S."/>
            <person name="Copeland A."/>
            <person name="Lapidus A."/>
            <person name="Glavina del Rio T."/>
            <person name="Dalin E."/>
            <person name="Tice H."/>
            <person name="Bruce D."/>
            <person name="Goodwin L."/>
            <person name="Pitluck S."/>
            <person name="Saunders E."/>
            <person name="Brettin T."/>
            <person name="Detter J.C."/>
            <person name="Han C."/>
            <person name="Larimer F."/>
            <person name="Land M."/>
            <person name="Hauser L."/>
            <person name="Kyrpides N."/>
            <person name="Ovchinnikova G."/>
            <person name="Beliaev A.S."/>
            <person name="Richardson P."/>
        </authorList>
    </citation>
    <scope>NUCLEOTIDE SEQUENCE</scope>
    <source>
        <strain evidence="3">2CP-1</strain>
    </source>
</reference>
<accession>B8JE03</accession>
<dbReference type="AlphaFoldDB" id="B8JE03"/>
<dbReference type="InterPro" id="IPR057008">
    <property type="entry name" value="SpoVR-like_C"/>
</dbReference>
<keyword evidence="4" id="KW-1185">Reference proteome</keyword>
<feature type="domain" description="SpoVR protein-like N-terminal" evidence="1">
    <location>
        <begin position="9"/>
        <end position="424"/>
    </location>
</feature>
<gene>
    <name evidence="3" type="ordered locus">A2cp1_2731</name>
</gene>
<dbReference type="HOGENOM" id="CLU_010179_1_0_7"/>
<dbReference type="PANTHER" id="PTHR30029">
    <property type="entry name" value="STAGE V SPORULATION PROTEIN R"/>
    <property type="match status" value="1"/>
</dbReference>
<organism evidence="3 4">
    <name type="scientific">Anaeromyxobacter dehalogenans (strain ATCC BAA-258 / DSM 21875 / 2CP-1)</name>
    <dbReference type="NCBI Taxonomy" id="455488"/>
    <lineage>
        <taxon>Bacteria</taxon>
        <taxon>Pseudomonadati</taxon>
        <taxon>Myxococcota</taxon>
        <taxon>Myxococcia</taxon>
        <taxon>Myxococcales</taxon>
        <taxon>Cystobacterineae</taxon>
        <taxon>Anaeromyxobacteraceae</taxon>
        <taxon>Anaeromyxobacter</taxon>
    </lineage>
</organism>
<name>B8JE03_ANAD2</name>
<evidence type="ECO:0000259" key="1">
    <source>
        <dbReference type="Pfam" id="PF04293"/>
    </source>
</evidence>
<feature type="domain" description="SpoVR-like C-terminal" evidence="2">
    <location>
        <begin position="426"/>
        <end position="477"/>
    </location>
</feature>
<dbReference type="Pfam" id="PF24755">
    <property type="entry name" value="SpoVR_C"/>
    <property type="match status" value="1"/>
</dbReference>